<dbReference type="Proteomes" id="UP000178656">
    <property type="component" value="Unassembled WGS sequence"/>
</dbReference>
<evidence type="ECO:0000313" key="1">
    <source>
        <dbReference type="EMBL" id="OGF35086.1"/>
    </source>
</evidence>
<dbReference type="AlphaFoldDB" id="A0A1F5T8R4"/>
<organism evidence="1 2">
    <name type="scientific">Candidatus Falkowbacteria bacterium RIFOXYC2_FULL_48_21</name>
    <dbReference type="NCBI Taxonomy" id="1798005"/>
    <lineage>
        <taxon>Bacteria</taxon>
        <taxon>Candidatus Falkowiibacteriota</taxon>
    </lineage>
</organism>
<reference evidence="1 2" key="1">
    <citation type="journal article" date="2016" name="Nat. Commun.">
        <title>Thousands of microbial genomes shed light on interconnected biogeochemical processes in an aquifer system.</title>
        <authorList>
            <person name="Anantharaman K."/>
            <person name="Brown C.T."/>
            <person name="Hug L.A."/>
            <person name="Sharon I."/>
            <person name="Castelle C.J."/>
            <person name="Probst A.J."/>
            <person name="Thomas B.C."/>
            <person name="Singh A."/>
            <person name="Wilkins M.J."/>
            <person name="Karaoz U."/>
            <person name="Brodie E.L."/>
            <person name="Williams K.H."/>
            <person name="Hubbard S.S."/>
            <person name="Banfield J.F."/>
        </authorList>
    </citation>
    <scope>NUCLEOTIDE SEQUENCE [LARGE SCALE GENOMIC DNA]</scope>
</reference>
<name>A0A1F5T8R4_9BACT</name>
<protein>
    <submittedName>
        <fullName evidence="1">Uncharacterized protein</fullName>
    </submittedName>
</protein>
<comment type="caution">
    <text evidence="1">The sequence shown here is derived from an EMBL/GenBank/DDBJ whole genome shotgun (WGS) entry which is preliminary data.</text>
</comment>
<proteinExistence type="predicted"/>
<accession>A0A1F5T8R4</accession>
<evidence type="ECO:0000313" key="2">
    <source>
        <dbReference type="Proteomes" id="UP000178656"/>
    </source>
</evidence>
<dbReference type="EMBL" id="MFGM01000058">
    <property type="protein sequence ID" value="OGF35086.1"/>
    <property type="molecule type" value="Genomic_DNA"/>
</dbReference>
<sequence>MADNEFKHGWVAQVLVEKLEGTVQIIVLNQVFPKTFKPDKAAASRLTASLIAQLKVKHPDWLIQSEMRAAVADDKAVYVLA</sequence>
<gene>
    <name evidence="1" type="ORF">A2482_05355</name>
</gene>